<evidence type="ECO:0000256" key="1">
    <source>
        <dbReference type="SAM" id="Phobius"/>
    </source>
</evidence>
<evidence type="ECO:0000313" key="3">
    <source>
        <dbReference type="Proteomes" id="UP000000547"/>
    </source>
</evidence>
<accession>Q485I4</accession>
<dbReference type="HOGENOM" id="CLU_1748052_0_0_6"/>
<reference evidence="2" key="1">
    <citation type="journal article" date="2005" name="Proc. Natl. Acad. Sci. U.S.A.">
        <title>The psychrophilic lifestyle as revealed by the genome sequence of Colwellia psychrerythraea 34H through genomic and proteomic analyses.</title>
        <authorList>
            <person name="Methe B.A."/>
            <person name="Nelson K.E."/>
            <person name="Deming J.W."/>
            <person name="Momen B."/>
            <person name="Melamud E."/>
            <person name="Zhang X."/>
            <person name="Moult J."/>
            <person name="Madupu R."/>
            <person name="Nelson W.C."/>
            <person name="Dodson R.J."/>
            <person name="Brinkac L.M."/>
            <person name="Daugherty S.C."/>
            <person name="Durkin A.S."/>
            <person name="DeBoy R.T."/>
            <person name="Kolonay J.F."/>
            <person name="Sullivan S.A."/>
            <person name="Zhou L."/>
            <person name="Davidsen T.M."/>
            <person name="Wu M."/>
            <person name="Huston A.L."/>
            <person name="Lewis M."/>
            <person name="Weaver B."/>
            <person name="Weidman J.F."/>
            <person name="Khouri H."/>
            <person name="Utterback T.R."/>
            <person name="Feldblyum T.V."/>
            <person name="Fraser C.M."/>
        </authorList>
    </citation>
    <scope>NUCLEOTIDE SEQUENCE [LARGE SCALE GENOMIC DNA]</scope>
    <source>
        <strain evidence="2">34H</strain>
    </source>
</reference>
<feature type="transmembrane region" description="Helical" evidence="1">
    <location>
        <begin position="28"/>
        <end position="60"/>
    </location>
</feature>
<keyword evidence="1" id="KW-0812">Transmembrane</keyword>
<proteinExistence type="predicted"/>
<protein>
    <submittedName>
        <fullName evidence="2">Uncharacterized protein</fullName>
    </submittedName>
</protein>
<dbReference type="Proteomes" id="UP000000547">
    <property type="component" value="Chromosome"/>
</dbReference>
<dbReference type="AlphaFoldDB" id="Q485I4"/>
<dbReference type="RefSeq" id="WP_011042375.1">
    <property type="nucleotide sequence ID" value="NC_003910.7"/>
</dbReference>
<organism evidence="2 3">
    <name type="scientific">Colwellia psychrerythraea (strain 34H / ATCC BAA-681)</name>
    <name type="common">Vibrio psychroerythus</name>
    <dbReference type="NCBI Taxonomy" id="167879"/>
    <lineage>
        <taxon>Bacteria</taxon>
        <taxon>Pseudomonadati</taxon>
        <taxon>Pseudomonadota</taxon>
        <taxon>Gammaproteobacteria</taxon>
        <taxon>Alteromonadales</taxon>
        <taxon>Colwelliaceae</taxon>
        <taxon>Colwellia</taxon>
    </lineage>
</organism>
<dbReference type="STRING" id="167879.CPS_1539"/>
<dbReference type="EMBL" id="CP000083">
    <property type="protein sequence ID" value="AAZ27087.1"/>
    <property type="molecule type" value="Genomic_DNA"/>
</dbReference>
<evidence type="ECO:0000313" key="2">
    <source>
        <dbReference type="EMBL" id="AAZ27087.1"/>
    </source>
</evidence>
<keyword evidence="1" id="KW-1133">Transmembrane helix</keyword>
<name>Q485I4_COLP3</name>
<gene>
    <name evidence="2" type="ordered locus">CPS_1539</name>
</gene>
<keyword evidence="1" id="KW-0472">Membrane</keyword>
<dbReference type="KEGG" id="cps:CPS_1539"/>
<sequence length="141" mass="16481">MTTVSKQLLVEQWRTLHNNHENYESYALIIKLVATAITLFALTFSVATFVTFLILATLWLQEGIWKTFQQRTANAIIAIENKLDIHNDEQSNESMKPYLVYKQWQENRPNTQVLIVEYVSNSLKPTVMYPYLPLMLIVLIF</sequence>